<keyword evidence="2" id="KW-1185">Reference proteome</keyword>
<accession>A0A3N4JDN8</accession>
<evidence type="ECO:0000313" key="2">
    <source>
        <dbReference type="Proteomes" id="UP000276215"/>
    </source>
</evidence>
<gene>
    <name evidence="1" type="ORF">L873DRAFT_1837275</name>
</gene>
<protein>
    <submittedName>
        <fullName evidence="1">Uncharacterized protein</fullName>
    </submittedName>
</protein>
<dbReference type="AlphaFoldDB" id="A0A3N4JDN8"/>
<dbReference type="Proteomes" id="UP000276215">
    <property type="component" value="Unassembled WGS sequence"/>
</dbReference>
<organism evidence="1 2">
    <name type="scientific">Choiromyces venosus 120613-1</name>
    <dbReference type="NCBI Taxonomy" id="1336337"/>
    <lineage>
        <taxon>Eukaryota</taxon>
        <taxon>Fungi</taxon>
        <taxon>Dikarya</taxon>
        <taxon>Ascomycota</taxon>
        <taxon>Pezizomycotina</taxon>
        <taxon>Pezizomycetes</taxon>
        <taxon>Pezizales</taxon>
        <taxon>Tuberaceae</taxon>
        <taxon>Choiromyces</taxon>
    </lineage>
</organism>
<name>A0A3N4JDN8_9PEZI</name>
<reference evidence="1 2" key="1">
    <citation type="journal article" date="2018" name="Nat. Ecol. Evol.">
        <title>Pezizomycetes genomes reveal the molecular basis of ectomycorrhizal truffle lifestyle.</title>
        <authorList>
            <person name="Murat C."/>
            <person name="Payen T."/>
            <person name="Noel B."/>
            <person name="Kuo A."/>
            <person name="Morin E."/>
            <person name="Chen J."/>
            <person name="Kohler A."/>
            <person name="Krizsan K."/>
            <person name="Balestrini R."/>
            <person name="Da Silva C."/>
            <person name="Montanini B."/>
            <person name="Hainaut M."/>
            <person name="Levati E."/>
            <person name="Barry K.W."/>
            <person name="Belfiori B."/>
            <person name="Cichocki N."/>
            <person name="Clum A."/>
            <person name="Dockter R.B."/>
            <person name="Fauchery L."/>
            <person name="Guy J."/>
            <person name="Iotti M."/>
            <person name="Le Tacon F."/>
            <person name="Lindquist E.A."/>
            <person name="Lipzen A."/>
            <person name="Malagnac F."/>
            <person name="Mello A."/>
            <person name="Molinier V."/>
            <person name="Miyauchi S."/>
            <person name="Poulain J."/>
            <person name="Riccioni C."/>
            <person name="Rubini A."/>
            <person name="Sitrit Y."/>
            <person name="Splivallo R."/>
            <person name="Traeger S."/>
            <person name="Wang M."/>
            <person name="Zifcakova L."/>
            <person name="Wipf D."/>
            <person name="Zambonelli A."/>
            <person name="Paolocci F."/>
            <person name="Nowrousian M."/>
            <person name="Ottonello S."/>
            <person name="Baldrian P."/>
            <person name="Spatafora J.W."/>
            <person name="Henrissat B."/>
            <person name="Nagy L.G."/>
            <person name="Aury J.M."/>
            <person name="Wincker P."/>
            <person name="Grigoriev I.V."/>
            <person name="Bonfante P."/>
            <person name="Martin F.M."/>
        </authorList>
    </citation>
    <scope>NUCLEOTIDE SEQUENCE [LARGE SCALE GENOMIC DNA]</scope>
    <source>
        <strain evidence="1 2">120613-1</strain>
    </source>
</reference>
<dbReference type="OrthoDB" id="5276691at2759"/>
<dbReference type="EMBL" id="ML120429">
    <property type="protein sequence ID" value="RPA95088.1"/>
    <property type="molecule type" value="Genomic_DNA"/>
</dbReference>
<proteinExistence type="predicted"/>
<evidence type="ECO:0000313" key="1">
    <source>
        <dbReference type="EMBL" id="RPA95088.1"/>
    </source>
</evidence>
<sequence>MCQYELWLYSKSKCPKSPHCSPPTPRADMMSTSELPIQRRDRYCTTCFETLKSAMGGVGDSCWPCGEEHWVDRRLLTAGATASGGGSNSAKALVDLEGWNGMDSSVEVEGRSRQARLKFLARNWKGWREWGAGASTAALGVSGGGFRGIA</sequence>